<organism evidence="1 2">
    <name type="scientific">Hydrotalea sandarakina</name>
    <dbReference type="NCBI Taxonomy" id="1004304"/>
    <lineage>
        <taxon>Bacteria</taxon>
        <taxon>Pseudomonadati</taxon>
        <taxon>Bacteroidota</taxon>
        <taxon>Chitinophagia</taxon>
        <taxon>Chitinophagales</taxon>
        <taxon>Chitinophagaceae</taxon>
        <taxon>Hydrotalea</taxon>
    </lineage>
</organism>
<protein>
    <submittedName>
        <fullName evidence="1">Uncharacterized protein</fullName>
    </submittedName>
</protein>
<dbReference type="Proteomes" id="UP000249720">
    <property type="component" value="Unassembled WGS sequence"/>
</dbReference>
<dbReference type="AlphaFoldDB" id="A0A2W7RRM0"/>
<evidence type="ECO:0000313" key="2">
    <source>
        <dbReference type="Proteomes" id="UP000249720"/>
    </source>
</evidence>
<comment type="caution">
    <text evidence="1">The sequence shown here is derived from an EMBL/GenBank/DDBJ whole genome shotgun (WGS) entry which is preliminary data.</text>
</comment>
<gene>
    <name evidence="1" type="ORF">LX80_01050</name>
</gene>
<dbReference type="RefSeq" id="WP_170120383.1">
    <property type="nucleotide sequence ID" value="NZ_QKZV01000003.1"/>
</dbReference>
<name>A0A2W7RRM0_9BACT</name>
<proteinExistence type="predicted"/>
<dbReference type="EMBL" id="QKZV01000003">
    <property type="protein sequence ID" value="PZX63408.1"/>
    <property type="molecule type" value="Genomic_DNA"/>
</dbReference>
<sequence length="54" mass="6272">MKGRKKQHGDKKKILFNNQSITNEEQKIINNEILQQLEILADIIIAVVLEKSKK</sequence>
<accession>A0A2W7RRM0</accession>
<keyword evidence="2" id="KW-1185">Reference proteome</keyword>
<evidence type="ECO:0000313" key="1">
    <source>
        <dbReference type="EMBL" id="PZX63408.1"/>
    </source>
</evidence>
<reference evidence="1 2" key="1">
    <citation type="submission" date="2018-06" db="EMBL/GenBank/DDBJ databases">
        <title>Genomic Encyclopedia of Archaeal and Bacterial Type Strains, Phase II (KMG-II): from individual species to whole genera.</title>
        <authorList>
            <person name="Goeker M."/>
        </authorList>
    </citation>
    <scope>NUCLEOTIDE SEQUENCE [LARGE SCALE GENOMIC DNA]</scope>
    <source>
        <strain evidence="1 2">DSM 23241</strain>
    </source>
</reference>